<organism evidence="2 3">
    <name type="scientific">Loa loa</name>
    <name type="common">Eye worm</name>
    <name type="synonym">Filaria loa</name>
    <dbReference type="NCBI Taxonomy" id="7209"/>
    <lineage>
        <taxon>Eukaryota</taxon>
        <taxon>Metazoa</taxon>
        <taxon>Ecdysozoa</taxon>
        <taxon>Nematoda</taxon>
        <taxon>Chromadorea</taxon>
        <taxon>Rhabditida</taxon>
        <taxon>Spirurina</taxon>
        <taxon>Spiruromorpha</taxon>
        <taxon>Filarioidea</taxon>
        <taxon>Onchocercidae</taxon>
        <taxon>Loa</taxon>
    </lineage>
</organism>
<dbReference type="InterPro" id="IPR004843">
    <property type="entry name" value="Calcineurin-like_PHP"/>
</dbReference>
<evidence type="ECO:0000259" key="1">
    <source>
        <dbReference type="SMART" id="SM00156"/>
    </source>
</evidence>
<dbReference type="STRING" id="7209.A0A1I7V8H9"/>
<dbReference type="SUPFAM" id="SSF56300">
    <property type="entry name" value="Metallo-dependent phosphatases"/>
    <property type="match status" value="1"/>
</dbReference>
<dbReference type="PANTHER" id="PTHR11668:SF290">
    <property type="entry name" value="SERINE_THREONINE SPECIFIC PROTEIN PHOSPHATASES DOMAIN-CONTAINING PROTEIN"/>
    <property type="match status" value="1"/>
</dbReference>
<dbReference type="PANTHER" id="PTHR11668">
    <property type="entry name" value="SERINE/THREONINE PROTEIN PHOSPHATASE"/>
    <property type="match status" value="1"/>
</dbReference>
<dbReference type="GO" id="GO:0005737">
    <property type="term" value="C:cytoplasm"/>
    <property type="evidence" value="ECO:0007669"/>
    <property type="project" value="TreeGrafter"/>
</dbReference>
<dbReference type="GO" id="GO:0004722">
    <property type="term" value="F:protein serine/threonine phosphatase activity"/>
    <property type="evidence" value="ECO:0007669"/>
    <property type="project" value="TreeGrafter"/>
</dbReference>
<proteinExistence type="predicted"/>
<accession>A0A1I7V8H9</accession>
<evidence type="ECO:0000313" key="3">
    <source>
        <dbReference type="WBParaSite" id="EN70_11033"/>
    </source>
</evidence>
<name>A0A1I7V8H9_LOALO</name>
<dbReference type="eggNOG" id="KOG0374">
    <property type="taxonomic scope" value="Eukaryota"/>
</dbReference>
<evidence type="ECO:0000313" key="2">
    <source>
        <dbReference type="Proteomes" id="UP000095285"/>
    </source>
</evidence>
<dbReference type="InterPro" id="IPR050341">
    <property type="entry name" value="PP1_catalytic_subunit"/>
</dbReference>
<dbReference type="GO" id="GO:0005634">
    <property type="term" value="C:nucleus"/>
    <property type="evidence" value="ECO:0007669"/>
    <property type="project" value="TreeGrafter"/>
</dbReference>
<dbReference type="PRINTS" id="PR00114">
    <property type="entry name" value="STPHPHTASE"/>
</dbReference>
<dbReference type="InterPro" id="IPR029052">
    <property type="entry name" value="Metallo-depent_PP-like"/>
</dbReference>
<dbReference type="AlphaFoldDB" id="A0A1I7V8H9"/>
<protein>
    <submittedName>
        <fullName evidence="3">SER_THR_PHOSPHATASE domain-containing protein</fullName>
    </submittedName>
</protein>
<feature type="domain" description="Serine/threonine specific protein phosphatases" evidence="1">
    <location>
        <begin position="66"/>
        <end position="330"/>
    </location>
</feature>
<dbReference type="Proteomes" id="UP000095285">
    <property type="component" value="Unassembled WGS sequence"/>
</dbReference>
<reference evidence="2" key="1">
    <citation type="submission" date="2012-04" db="EMBL/GenBank/DDBJ databases">
        <title>The Genome Sequence of Loa loa.</title>
        <authorList>
            <consortium name="The Broad Institute Genome Sequencing Platform"/>
            <consortium name="Broad Institute Genome Sequencing Center for Infectious Disease"/>
            <person name="Nutman T.B."/>
            <person name="Fink D.L."/>
            <person name="Russ C."/>
            <person name="Young S."/>
            <person name="Zeng Q."/>
            <person name="Gargeya S."/>
            <person name="Alvarado L."/>
            <person name="Berlin A."/>
            <person name="Chapman S.B."/>
            <person name="Chen Z."/>
            <person name="Freedman E."/>
            <person name="Gellesch M."/>
            <person name="Goldberg J."/>
            <person name="Griggs A."/>
            <person name="Gujja S."/>
            <person name="Heilman E.R."/>
            <person name="Heiman D."/>
            <person name="Howarth C."/>
            <person name="Mehta T."/>
            <person name="Neiman D."/>
            <person name="Pearson M."/>
            <person name="Roberts A."/>
            <person name="Saif S."/>
            <person name="Shea T."/>
            <person name="Shenoy N."/>
            <person name="Sisk P."/>
            <person name="Stolte C."/>
            <person name="Sykes S."/>
            <person name="White J."/>
            <person name="Yandava C."/>
            <person name="Haas B."/>
            <person name="Henn M.R."/>
            <person name="Nusbaum C."/>
            <person name="Birren B."/>
        </authorList>
    </citation>
    <scope>NUCLEOTIDE SEQUENCE [LARGE SCALE GENOMIC DNA]</scope>
</reference>
<keyword evidence="2" id="KW-1185">Reference proteome</keyword>
<dbReference type="WBParaSite" id="EN70_11033">
    <property type="protein sequence ID" value="EN70_11033"/>
    <property type="gene ID" value="EN70_11033"/>
</dbReference>
<dbReference type="Pfam" id="PF00149">
    <property type="entry name" value="Metallophos"/>
    <property type="match status" value="1"/>
</dbReference>
<dbReference type="InterPro" id="IPR006186">
    <property type="entry name" value="Ser/Thr-sp_prot-phosphatase"/>
</dbReference>
<dbReference type="Gene3D" id="3.60.21.10">
    <property type="match status" value="1"/>
</dbReference>
<dbReference type="SMART" id="SM00156">
    <property type="entry name" value="PP2Ac"/>
    <property type="match status" value="1"/>
</dbReference>
<reference evidence="3" key="2">
    <citation type="submission" date="2016-11" db="UniProtKB">
        <authorList>
            <consortium name="WormBaseParasite"/>
        </authorList>
    </citation>
    <scope>IDENTIFICATION</scope>
</reference>
<sequence>MKALAEYRVMEEVPLIKTPLEEITYVSYEIHESLGFDYAVITRIEPTKFESLLIRMIEQGPGFFDIEGNELYELLSELSEILRTENSLLEISADVVVIGEIRGRYSDLLRWFQLYGYPPKRRYLFLGGIIDEECAESIETLAFLAAYKVTTPNHIYIIRGATEFFPFQIKKRFPIKLCLVLSALITRICSEMPIAATIANTIFAVHSGISSQLKNLETIKKIERPPVKWNCRILHDLILGMPSTAIERFQKIKGGRGHFFGAKAIDEFIVRLQMKLIVRTHTPYDRGHFMFASKQLLSIWSSNCNNVKLATSLYINPQLQISVHCMTPVIVKTIVTDQLPETLSEVEIIEVEERNKLDGM</sequence>